<accession>A0ABT7AQ54</accession>
<dbReference type="InterPro" id="IPR002347">
    <property type="entry name" value="SDR_fam"/>
</dbReference>
<protein>
    <submittedName>
        <fullName evidence="3">SDR family oxidoreductase</fullName>
    </submittedName>
</protein>
<dbReference type="Proteomes" id="UP001235303">
    <property type="component" value="Unassembled WGS sequence"/>
</dbReference>
<keyword evidence="2" id="KW-0560">Oxidoreductase</keyword>
<organism evidence="3 4">
    <name type="scientific">Roseofilum acuticapitatum BLCC-M154</name>
    <dbReference type="NCBI Taxonomy" id="3022444"/>
    <lineage>
        <taxon>Bacteria</taxon>
        <taxon>Bacillati</taxon>
        <taxon>Cyanobacteriota</taxon>
        <taxon>Cyanophyceae</taxon>
        <taxon>Desertifilales</taxon>
        <taxon>Desertifilaceae</taxon>
        <taxon>Roseofilum</taxon>
        <taxon>Roseofilum acuticapitatum</taxon>
    </lineage>
</organism>
<sequence>MDLRNKVALITGGGVRVGRALVLALAEAGCDVFIHYGNSADAASEVKEKAESFGVRAVTYAANLADASATDTIIPKAVEAFGKVDILINSASIYPQDDQFNQIDVESWDKIFAINLRAPFQLSQAFAQQLPPDSQGKIININDARIPRPKPGNFSYRLTKRGLWDLTQMLSLELAPRITVNALALGQILEPHNDPDPAKFMQEYANQRIPLKIPGNPQVVTDCALFLLQQDFLTGSTITLDGGEYLVN</sequence>
<dbReference type="RefSeq" id="WP_283752778.1">
    <property type="nucleotide sequence ID" value="NZ_JAQOSP010000041.1"/>
</dbReference>
<dbReference type="Pfam" id="PF13561">
    <property type="entry name" value="adh_short_C2"/>
    <property type="match status" value="1"/>
</dbReference>
<comment type="caution">
    <text evidence="3">The sequence shown here is derived from an EMBL/GenBank/DDBJ whole genome shotgun (WGS) entry which is preliminary data.</text>
</comment>
<evidence type="ECO:0000256" key="2">
    <source>
        <dbReference type="ARBA" id="ARBA00023002"/>
    </source>
</evidence>
<dbReference type="InterPro" id="IPR036291">
    <property type="entry name" value="NAD(P)-bd_dom_sf"/>
</dbReference>
<proteinExistence type="inferred from homology"/>
<reference evidence="3 4" key="1">
    <citation type="submission" date="2023-01" db="EMBL/GenBank/DDBJ databases">
        <title>Novel diversity within Roseofilum (Cyanobacteria; Desertifilaceae) from marine benthic mats with descriptions of four novel species.</title>
        <authorList>
            <person name="Wang Y."/>
            <person name="Berthold D.E."/>
            <person name="Hu J."/>
            <person name="Lefler F.W."/>
            <person name="Laughinghouse H.D. IV."/>
        </authorList>
    </citation>
    <scope>NUCLEOTIDE SEQUENCE [LARGE SCALE GENOMIC DNA]</scope>
    <source>
        <strain evidence="3 4">BLCC-M154</strain>
    </source>
</reference>
<dbReference type="Gene3D" id="3.40.50.720">
    <property type="entry name" value="NAD(P)-binding Rossmann-like Domain"/>
    <property type="match status" value="1"/>
</dbReference>
<dbReference type="SUPFAM" id="SSF51735">
    <property type="entry name" value="NAD(P)-binding Rossmann-fold domains"/>
    <property type="match status" value="1"/>
</dbReference>
<keyword evidence="4" id="KW-1185">Reference proteome</keyword>
<name>A0ABT7AQ54_9CYAN</name>
<gene>
    <name evidence="3" type="ORF">PMG71_06210</name>
</gene>
<dbReference type="PRINTS" id="PR00080">
    <property type="entry name" value="SDRFAMILY"/>
</dbReference>
<dbReference type="PRINTS" id="PR00081">
    <property type="entry name" value="GDHRDH"/>
</dbReference>
<dbReference type="EMBL" id="JAQOSP010000041">
    <property type="protein sequence ID" value="MDJ1169014.1"/>
    <property type="molecule type" value="Genomic_DNA"/>
</dbReference>
<evidence type="ECO:0000313" key="4">
    <source>
        <dbReference type="Proteomes" id="UP001235303"/>
    </source>
</evidence>
<dbReference type="PANTHER" id="PTHR43639:SF1">
    <property type="entry name" value="SHORT-CHAIN DEHYDROGENASE_REDUCTASE FAMILY PROTEIN"/>
    <property type="match status" value="1"/>
</dbReference>
<dbReference type="PANTHER" id="PTHR43639">
    <property type="entry name" value="OXIDOREDUCTASE, SHORT-CHAIN DEHYDROGENASE/REDUCTASE FAMILY (AFU_ORTHOLOGUE AFUA_5G02870)"/>
    <property type="match status" value="1"/>
</dbReference>
<evidence type="ECO:0000256" key="1">
    <source>
        <dbReference type="ARBA" id="ARBA00006484"/>
    </source>
</evidence>
<evidence type="ECO:0000313" key="3">
    <source>
        <dbReference type="EMBL" id="MDJ1169014.1"/>
    </source>
</evidence>
<comment type="similarity">
    <text evidence="1">Belongs to the short-chain dehydrogenases/reductases (SDR) family.</text>
</comment>